<comment type="similarity">
    <text evidence="1">Belongs to the Rv1128c/1148c/1588c/1702c/1945/3466 family.</text>
</comment>
<dbReference type="EMBL" id="BAAAPU010000008">
    <property type="protein sequence ID" value="GAA1985231.1"/>
    <property type="molecule type" value="Genomic_DNA"/>
</dbReference>
<dbReference type="CDD" id="cd00085">
    <property type="entry name" value="HNHc"/>
    <property type="match status" value="1"/>
</dbReference>
<evidence type="ECO:0000256" key="2">
    <source>
        <dbReference type="SAM" id="MobiDB-lite"/>
    </source>
</evidence>
<dbReference type="Pfam" id="PF01844">
    <property type="entry name" value="HNH"/>
    <property type="match status" value="1"/>
</dbReference>
<evidence type="ECO:0000313" key="4">
    <source>
        <dbReference type="EMBL" id="GAA1985231.1"/>
    </source>
</evidence>
<dbReference type="InterPro" id="IPR003615">
    <property type="entry name" value="HNH_nuc"/>
</dbReference>
<evidence type="ECO:0000256" key="1">
    <source>
        <dbReference type="ARBA" id="ARBA00023450"/>
    </source>
</evidence>
<evidence type="ECO:0000313" key="5">
    <source>
        <dbReference type="Proteomes" id="UP001500013"/>
    </source>
</evidence>
<dbReference type="Proteomes" id="UP001500013">
    <property type="component" value="Unassembled WGS sequence"/>
</dbReference>
<dbReference type="SMART" id="SM00507">
    <property type="entry name" value="HNHc"/>
    <property type="match status" value="1"/>
</dbReference>
<protein>
    <recommendedName>
        <fullName evidence="3">HNH nuclease domain-containing protein</fullName>
    </recommendedName>
</protein>
<organism evidence="4 5">
    <name type="scientific">Terrabacter lapilli</name>
    <dbReference type="NCBI Taxonomy" id="436231"/>
    <lineage>
        <taxon>Bacteria</taxon>
        <taxon>Bacillati</taxon>
        <taxon>Actinomycetota</taxon>
        <taxon>Actinomycetes</taxon>
        <taxon>Micrococcales</taxon>
        <taxon>Intrasporangiaceae</taxon>
        <taxon>Terrabacter</taxon>
    </lineage>
</organism>
<feature type="region of interest" description="Disordered" evidence="2">
    <location>
        <begin position="88"/>
        <end position="114"/>
    </location>
</feature>
<reference evidence="4 5" key="1">
    <citation type="journal article" date="2019" name="Int. J. Syst. Evol. Microbiol.">
        <title>The Global Catalogue of Microorganisms (GCM) 10K type strain sequencing project: providing services to taxonomists for standard genome sequencing and annotation.</title>
        <authorList>
            <consortium name="The Broad Institute Genomics Platform"/>
            <consortium name="The Broad Institute Genome Sequencing Center for Infectious Disease"/>
            <person name="Wu L."/>
            <person name="Ma J."/>
        </authorList>
    </citation>
    <scope>NUCLEOTIDE SEQUENCE [LARGE SCALE GENOMIC DNA]</scope>
    <source>
        <strain evidence="4 5">JCM 15628</strain>
    </source>
</reference>
<feature type="domain" description="HNH nuclease" evidence="3">
    <location>
        <begin position="157"/>
        <end position="209"/>
    </location>
</feature>
<sequence>MVGLRASLDPEAAAILKAAIDPLSAPDPDTDDHGRVVTRDQRSAARRRLEALLAIVQRGVAAADGIPTTDKAKIVVLIDHGTLLHDLNDVRDRGGSGSRRYSGSGRGRGSGTTLTGEVLSPGVVRRMACDAEIIPLVLGGDSEPLDLGRSRRLFTRAQRLALTARDQGCTFPGCTVPATWCDAHHVVHWRHGGPTDLTNGALLCPRHHAEVHDRDLTATVTTTGVTWHT</sequence>
<name>A0ABN2SEB2_9MICO</name>
<gene>
    <name evidence="4" type="ORF">GCM10009817_28350</name>
</gene>
<dbReference type="InterPro" id="IPR003870">
    <property type="entry name" value="DUF222"/>
</dbReference>
<dbReference type="Gene3D" id="1.10.30.50">
    <property type="match status" value="1"/>
</dbReference>
<evidence type="ECO:0000259" key="3">
    <source>
        <dbReference type="SMART" id="SM00507"/>
    </source>
</evidence>
<proteinExistence type="inferred from homology"/>
<dbReference type="InterPro" id="IPR002711">
    <property type="entry name" value="HNH"/>
</dbReference>
<accession>A0ABN2SEB2</accession>
<comment type="caution">
    <text evidence="4">The sequence shown here is derived from an EMBL/GenBank/DDBJ whole genome shotgun (WGS) entry which is preliminary data.</text>
</comment>
<dbReference type="Pfam" id="PF02720">
    <property type="entry name" value="DUF222"/>
    <property type="match status" value="1"/>
</dbReference>
<keyword evidence="5" id="KW-1185">Reference proteome</keyword>